<dbReference type="InterPro" id="IPR005312">
    <property type="entry name" value="DUF1759"/>
</dbReference>
<reference evidence="3" key="1">
    <citation type="journal article" date="2023" name="G3 (Bethesda)">
        <title>Whole genome assembly and annotation of the endangered Caribbean coral Acropora cervicornis.</title>
        <authorList>
            <person name="Selwyn J.D."/>
            <person name="Vollmer S.V."/>
        </authorList>
    </citation>
    <scope>NUCLEOTIDE SEQUENCE</scope>
    <source>
        <strain evidence="3">K2</strain>
    </source>
</reference>
<feature type="coiled-coil region" evidence="1">
    <location>
        <begin position="43"/>
        <end position="70"/>
    </location>
</feature>
<feature type="domain" description="CCHC-type" evidence="2">
    <location>
        <begin position="349"/>
        <end position="365"/>
    </location>
</feature>
<dbReference type="EMBL" id="JARQWQ010000041">
    <property type="protein sequence ID" value="KAK2559165.1"/>
    <property type="molecule type" value="Genomic_DNA"/>
</dbReference>
<protein>
    <recommendedName>
        <fullName evidence="2">CCHC-type domain-containing protein</fullName>
    </recommendedName>
</protein>
<dbReference type="InterPro" id="IPR001878">
    <property type="entry name" value="Znf_CCHC"/>
</dbReference>
<comment type="caution">
    <text evidence="3">The sequence shown here is derived from an EMBL/GenBank/DDBJ whole genome shotgun (WGS) entry which is preliminary data.</text>
</comment>
<dbReference type="SMART" id="SM00343">
    <property type="entry name" value="ZnF_C2HC"/>
    <property type="match status" value="2"/>
</dbReference>
<keyword evidence="4" id="KW-1185">Reference proteome</keyword>
<organism evidence="3 4">
    <name type="scientific">Acropora cervicornis</name>
    <name type="common">Staghorn coral</name>
    <dbReference type="NCBI Taxonomy" id="6130"/>
    <lineage>
        <taxon>Eukaryota</taxon>
        <taxon>Metazoa</taxon>
        <taxon>Cnidaria</taxon>
        <taxon>Anthozoa</taxon>
        <taxon>Hexacorallia</taxon>
        <taxon>Scleractinia</taxon>
        <taxon>Astrocoeniina</taxon>
        <taxon>Acroporidae</taxon>
        <taxon>Acropora</taxon>
    </lineage>
</organism>
<evidence type="ECO:0000313" key="4">
    <source>
        <dbReference type="Proteomes" id="UP001249851"/>
    </source>
</evidence>
<dbReference type="GO" id="GO:0008270">
    <property type="term" value="F:zinc ion binding"/>
    <property type="evidence" value="ECO:0007669"/>
    <property type="project" value="InterPro"/>
</dbReference>
<dbReference type="GO" id="GO:0003676">
    <property type="term" value="F:nucleic acid binding"/>
    <property type="evidence" value="ECO:0007669"/>
    <property type="project" value="InterPro"/>
</dbReference>
<dbReference type="PANTHER" id="PTHR47331">
    <property type="entry name" value="PHD-TYPE DOMAIN-CONTAINING PROTEIN"/>
    <property type="match status" value="1"/>
</dbReference>
<evidence type="ECO:0000256" key="1">
    <source>
        <dbReference type="SAM" id="Coils"/>
    </source>
</evidence>
<gene>
    <name evidence="3" type="ORF">P5673_018298</name>
</gene>
<keyword evidence="1" id="KW-0175">Coiled coil</keyword>
<dbReference type="PANTHER" id="PTHR47331:SF1">
    <property type="entry name" value="GAG-LIKE PROTEIN"/>
    <property type="match status" value="1"/>
</dbReference>
<sequence length="491" mass="55927">MEMENAKGKLQMKLTQLEIHAKRTNQVLQSGSLEAIERHMGALRSTISQADELKRVLEALKIEADEDLDDIGTWNTMIDLQLMKADEEVGKLRKWLKNRRHQEETAAPEDQLNFEMKLHEQKMKLQTEIVTQASHEGGRTPKQTQAKLPKIEIQRFEGSNLDWPRFWGQFTETIDKAEIAPINKFTYSCGLLGHKVKTAVEALPFTAEGYNRAKSILLSNYEKESEITKAFVKEIMALPVITSANPRRISEFSEKLTYCVLALETMNKVSEVNGNVPMTLDKLPAIHGDLVRTDPDWEKWNFAQLSEAVRLWTKRNPIAERETSEQPNSKRDRPRKLFQARGKHGTPNQCVYCGDVTHRSSECQKISTVNERKQFLVRKRLCFNCATPNHRAPECFSKKTCLHRHKRHHSSICDGEQTNSGNQTLITARGNNEGIMPILTVKVDGIMCRALTDTVAGSSYASARLLDLLKKKPSETKTKRVEMLMSSKVTK</sequence>
<dbReference type="AlphaFoldDB" id="A0AAD9QE13"/>
<dbReference type="Pfam" id="PF03564">
    <property type="entry name" value="DUF1759"/>
    <property type="match status" value="1"/>
</dbReference>
<dbReference type="Proteomes" id="UP001249851">
    <property type="component" value="Unassembled WGS sequence"/>
</dbReference>
<reference evidence="3" key="2">
    <citation type="journal article" date="2023" name="Science">
        <title>Genomic signatures of disease resistance in endangered staghorn corals.</title>
        <authorList>
            <person name="Vollmer S.V."/>
            <person name="Selwyn J.D."/>
            <person name="Despard B.A."/>
            <person name="Roesel C.L."/>
        </authorList>
    </citation>
    <scope>NUCLEOTIDE SEQUENCE</scope>
    <source>
        <strain evidence="3">K2</strain>
    </source>
</reference>
<accession>A0AAD9QE13</accession>
<name>A0AAD9QE13_ACRCE</name>
<evidence type="ECO:0000313" key="3">
    <source>
        <dbReference type="EMBL" id="KAK2559165.1"/>
    </source>
</evidence>
<feature type="domain" description="CCHC-type" evidence="2">
    <location>
        <begin position="381"/>
        <end position="397"/>
    </location>
</feature>
<evidence type="ECO:0000259" key="2">
    <source>
        <dbReference type="SMART" id="SM00343"/>
    </source>
</evidence>
<proteinExistence type="predicted"/>